<gene>
    <name evidence="3" type="ORF">LXD69_13160</name>
</gene>
<reference evidence="3" key="2">
    <citation type="submission" date="2022-04" db="EMBL/GenBank/DDBJ databases">
        <title>Complete Genome Sequence of Flavobacterium sediminilitoris YSM-43, Isolated from a Tidal Sediment.</title>
        <authorList>
            <person name="Lee P.A."/>
        </authorList>
    </citation>
    <scope>NUCLEOTIDE SEQUENCE</scope>
    <source>
        <strain evidence="3">YSM-43</strain>
    </source>
</reference>
<dbReference type="Pfam" id="PF07859">
    <property type="entry name" value="Abhydrolase_3"/>
    <property type="match status" value="1"/>
</dbReference>
<dbReference type="InterPro" id="IPR050300">
    <property type="entry name" value="GDXG_lipolytic_enzyme"/>
</dbReference>
<dbReference type="GO" id="GO:0016787">
    <property type="term" value="F:hydrolase activity"/>
    <property type="evidence" value="ECO:0007669"/>
    <property type="project" value="UniProtKB-KW"/>
</dbReference>
<dbReference type="EMBL" id="CP090145">
    <property type="protein sequence ID" value="UOX32982.1"/>
    <property type="molecule type" value="Genomic_DNA"/>
</dbReference>
<dbReference type="SUPFAM" id="SSF53474">
    <property type="entry name" value="alpha/beta-Hydrolases"/>
    <property type="match status" value="1"/>
</dbReference>
<dbReference type="Proteomes" id="UP000830454">
    <property type="component" value="Chromosome"/>
</dbReference>
<feature type="domain" description="Alpha/beta hydrolase fold-3" evidence="2">
    <location>
        <begin position="74"/>
        <end position="273"/>
    </location>
</feature>
<protein>
    <submittedName>
        <fullName evidence="3">Alpha/beta hydrolase</fullName>
    </submittedName>
</protein>
<dbReference type="InterPro" id="IPR029058">
    <property type="entry name" value="AB_hydrolase_fold"/>
</dbReference>
<dbReference type="Gene3D" id="3.40.50.1820">
    <property type="entry name" value="alpha/beta hydrolase"/>
    <property type="match status" value="1"/>
</dbReference>
<evidence type="ECO:0000259" key="2">
    <source>
        <dbReference type="Pfam" id="PF07859"/>
    </source>
</evidence>
<proteinExistence type="predicted"/>
<name>A0ABY4HJH0_9FLAO</name>
<evidence type="ECO:0000313" key="4">
    <source>
        <dbReference type="Proteomes" id="UP000830454"/>
    </source>
</evidence>
<dbReference type="InterPro" id="IPR013094">
    <property type="entry name" value="AB_hydrolase_3"/>
</dbReference>
<keyword evidence="1 3" id="KW-0378">Hydrolase</keyword>
<dbReference type="RefSeq" id="WP_246915746.1">
    <property type="nucleotide sequence ID" value="NZ_CP090145.1"/>
</dbReference>
<evidence type="ECO:0000256" key="1">
    <source>
        <dbReference type="ARBA" id="ARBA00022801"/>
    </source>
</evidence>
<dbReference type="PANTHER" id="PTHR48081:SF8">
    <property type="entry name" value="ALPHA_BETA HYDROLASE FOLD-3 DOMAIN-CONTAINING PROTEIN-RELATED"/>
    <property type="match status" value="1"/>
</dbReference>
<dbReference type="PANTHER" id="PTHR48081">
    <property type="entry name" value="AB HYDROLASE SUPERFAMILY PROTEIN C4A8.06C"/>
    <property type="match status" value="1"/>
</dbReference>
<keyword evidence="4" id="KW-1185">Reference proteome</keyword>
<organism evidence="3 4">
    <name type="scientific">Flavobacterium sediminilitoris</name>
    <dbReference type="NCBI Taxonomy" id="2024526"/>
    <lineage>
        <taxon>Bacteria</taxon>
        <taxon>Pseudomonadati</taxon>
        <taxon>Bacteroidota</taxon>
        <taxon>Flavobacteriia</taxon>
        <taxon>Flavobacteriales</taxon>
        <taxon>Flavobacteriaceae</taxon>
        <taxon>Flavobacterium</taxon>
    </lineage>
</organism>
<sequence length="295" mass="33454">MKQSLSYYITLLVIKLKGIKKKFSQDPIDYKQIRKEDIHHPKEAFFRKSNVARFSILKTQITEIQQNETSTKLLLFIHGGAFISGPAKHHWDTIKEIVKQTNHNVWMCDYPKAPENKIQEISENIDLVYKTALEKYSSKQITLIGDSVGGTLVTALIQRLIEKNSELPNKIILVSPVMDATMSHPQIDKIEAIDPMLSKKGVLSAKKMCATNNDLNNVMLSPINGSFNGFPNTILFLAKNDITYPDQKIVVQKLTEAQNTIEVIEGKNMPHIWPYLPVMKEAKTALKQIIAQLND</sequence>
<reference evidence="3" key="1">
    <citation type="submission" date="2021-12" db="EMBL/GenBank/DDBJ databases">
        <authorList>
            <person name="Cha I.-T."/>
            <person name="Lee K.-E."/>
            <person name="Park S.-J."/>
        </authorList>
    </citation>
    <scope>NUCLEOTIDE SEQUENCE</scope>
    <source>
        <strain evidence="3">YSM-43</strain>
    </source>
</reference>
<evidence type="ECO:0000313" key="3">
    <source>
        <dbReference type="EMBL" id="UOX32982.1"/>
    </source>
</evidence>
<accession>A0ABY4HJH0</accession>